<evidence type="ECO:0000313" key="1">
    <source>
        <dbReference type="EMBL" id="WIA07973.1"/>
    </source>
</evidence>
<sequence>MVEQHRSLVRKLEECRSRYTDLVAAAGRQGLTEMQLMSAAVDACGPADVAAPVALDAAAARLKLLVDYRRLRRDGPHHRGAGAAAL</sequence>
<name>A0ABY8THT5_TETOB</name>
<dbReference type="Proteomes" id="UP001244341">
    <property type="component" value="Chromosome 1b"/>
</dbReference>
<evidence type="ECO:0000313" key="2">
    <source>
        <dbReference type="Proteomes" id="UP001244341"/>
    </source>
</evidence>
<protein>
    <submittedName>
        <fullName evidence="1">Uncharacterized protein</fullName>
    </submittedName>
</protein>
<gene>
    <name evidence="1" type="ORF">OEZ85_007446</name>
</gene>
<proteinExistence type="predicted"/>
<organism evidence="1 2">
    <name type="scientific">Tetradesmus obliquus</name>
    <name type="common">Green alga</name>
    <name type="synonym">Acutodesmus obliquus</name>
    <dbReference type="NCBI Taxonomy" id="3088"/>
    <lineage>
        <taxon>Eukaryota</taxon>
        <taxon>Viridiplantae</taxon>
        <taxon>Chlorophyta</taxon>
        <taxon>core chlorophytes</taxon>
        <taxon>Chlorophyceae</taxon>
        <taxon>CS clade</taxon>
        <taxon>Sphaeropleales</taxon>
        <taxon>Scenedesmaceae</taxon>
        <taxon>Tetradesmus</taxon>
    </lineage>
</organism>
<reference evidence="1 2" key="1">
    <citation type="submission" date="2023-05" db="EMBL/GenBank/DDBJ databases">
        <title>A 100% complete, gapless, phased diploid assembly of the Scenedesmus obliquus UTEX 3031 genome.</title>
        <authorList>
            <person name="Biondi T.C."/>
            <person name="Hanschen E.R."/>
            <person name="Kwon T."/>
            <person name="Eng W."/>
            <person name="Kruse C.P.S."/>
            <person name="Koehler S.I."/>
            <person name="Kunde Y."/>
            <person name="Gleasner C.D."/>
            <person name="You Mak K.T."/>
            <person name="Polle J."/>
            <person name="Hovde B.T."/>
            <person name="Starkenburg S.R."/>
        </authorList>
    </citation>
    <scope>NUCLEOTIDE SEQUENCE [LARGE SCALE GENOMIC DNA]</scope>
    <source>
        <strain evidence="1 2">DOE0152z</strain>
    </source>
</reference>
<accession>A0ABY8THT5</accession>
<dbReference type="EMBL" id="CP126208">
    <property type="protein sequence ID" value="WIA07973.1"/>
    <property type="molecule type" value="Genomic_DNA"/>
</dbReference>
<keyword evidence="2" id="KW-1185">Reference proteome</keyword>